<evidence type="ECO:0000313" key="10">
    <source>
        <dbReference type="Proteomes" id="UP001595823"/>
    </source>
</evidence>
<accession>A0ABV8U5G7</accession>
<reference evidence="10" key="1">
    <citation type="journal article" date="2019" name="Int. J. Syst. Evol. Microbiol.">
        <title>The Global Catalogue of Microorganisms (GCM) 10K type strain sequencing project: providing services to taxonomists for standard genome sequencing and annotation.</title>
        <authorList>
            <consortium name="The Broad Institute Genomics Platform"/>
            <consortium name="The Broad Institute Genome Sequencing Center for Infectious Disease"/>
            <person name="Wu L."/>
            <person name="Ma J."/>
        </authorList>
    </citation>
    <scope>NUCLEOTIDE SEQUENCE [LARGE SCALE GENOMIC DNA]</scope>
    <source>
        <strain evidence="10">IBRC-M 10908</strain>
    </source>
</reference>
<evidence type="ECO:0000256" key="4">
    <source>
        <dbReference type="ARBA" id="ARBA00022692"/>
    </source>
</evidence>
<feature type="transmembrane region" description="Helical" evidence="8">
    <location>
        <begin position="82"/>
        <end position="100"/>
    </location>
</feature>
<proteinExistence type="inferred from homology"/>
<protein>
    <submittedName>
        <fullName evidence="9">DMT family transporter</fullName>
    </submittedName>
</protein>
<evidence type="ECO:0000256" key="6">
    <source>
        <dbReference type="ARBA" id="ARBA00023136"/>
    </source>
</evidence>
<evidence type="ECO:0000256" key="3">
    <source>
        <dbReference type="ARBA" id="ARBA00022475"/>
    </source>
</evidence>
<name>A0ABV8U5G7_9ACTN</name>
<dbReference type="InterPro" id="IPR037185">
    <property type="entry name" value="EmrE-like"/>
</dbReference>
<dbReference type="PANTHER" id="PTHR30561:SF1">
    <property type="entry name" value="MULTIDRUG TRANSPORTER EMRE"/>
    <property type="match status" value="1"/>
</dbReference>
<sequence length="115" mass="11701">MKKWSFLAIAIAAEVAATMSLRASVDSAVWIPVMIAFYITAFAMLGLTLRIGVPIGVAYGVWAAGGVALTALLGAVLFGETLGIVSIAGIALIAVGVVLIEGGTHASRNKEEVSA</sequence>
<keyword evidence="3" id="KW-1003">Cell membrane</keyword>
<comment type="subcellular location">
    <subcellularLocation>
        <location evidence="1 7">Cell membrane</location>
        <topology evidence="1 7">Multi-pass membrane protein</topology>
    </subcellularLocation>
</comment>
<keyword evidence="5 8" id="KW-1133">Transmembrane helix</keyword>
<comment type="similarity">
    <text evidence="7">Belongs to the drug/metabolite transporter (DMT) superfamily. Small multidrug resistance (SMR) (TC 2.A.7.1) family.</text>
</comment>
<keyword evidence="6 8" id="KW-0472">Membrane</keyword>
<keyword evidence="2" id="KW-0813">Transport</keyword>
<dbReference type="InterPro" id="IPR045324">
    <property type="entry name" value="Small_multidrug_res"/>
</dbReference>
<dbReference type="Pfam" id="PF00893">
    <property type="entry name" value="Multi_Drug_Res"/>
    <property type="match status" value="1"/>
</dbReference>
<gene>
    <name evidence="9" type="ORF">ACFPET_22755</name>
</gene>
<feature type="transmembrane region" description="Helical" evidence="8">
    <location>
        <begin position="56"/>
        <end position="76"/>
    </location>
</feature>
<dbReference type="RefSeq" id="WP_380625612.1">
    <property type="nucleotide sequence ID" value="NZ_JBHSDK010000061.1"/>
</dbReference>
<evidence type="ECO:0000256" key="7">
    <source>
        <dbReference type="RuleBase" id="RU003942"/>
    </source>
</evidence>
<organism evidence="9 10">
    <name type="scientific">Salininema proteolyticum</name>
    <dbReference type="NCBI Taxonomy" id="1607685"/>
    <lineage>
        <taxon>Bacteria</taxon>
        <taxon>Bacillati</taxon>
        <taxon>Actinomycetota</taxon>
        <taxon>Actinomycetes</taxon>
        <taxon>Glycomycetales</taxon>
        <taxon>Glycomycetaceae</taxon>
        <taxon>Salininema</taxon>
    </lineage>
</organism>
<keyword evidence="10" id="KW-1185">Reference proteome</keyword>
<evidence type="ECO:0000256" key="5">
    <source>
        <dbReference type="ARBA" id="ARBA00022989"/>
    </source>
</evidence>
<evidence type="ECO:0000256" key="8">
    <source>
        <dbReference type="SAM" id="Phobius"/>
    </source>
</evidence>
<dbReference type="InterPro" id="IPR000390">
    <property type="entry name" value="Small_drug/metabolite_transptr"/>
</dbReference>
<evidence type="ECO:0000313" key="9">
    <source>
        <dbReference type="EMBL" id="MFC4338016.1"/>
    </source>
</evidence>
<dbReference type="SUPFAM" id="SSF103481">
    <property type="entry name" value="Multidrug resistance efflux transporter EmrE"/>
    <property type="match status" value="1"/>
</dbReference>
<keyword evidence="4 7" id="KW-0812">Transmembrane</keyword>
<dbReference type="PANTHER" id="PTHR30561">
    <property type="entry name" value="SMR FAMILY PROTON-DEPENDENT DRUG EFFLUX TRANSPORTER SUGE"/>
    <property type="match status" value="1"/>
</dbReference>
<feature type="transmembrane region" description="Helical" evidence="8">
    <location>
        <begin position="27"/>
        <end position="49"/>
    </location>
</feature>
<dbReference type="EMBL" id="JBHSDK010000061">
    <property type="protein sequence ID" value="MFC4338016.1"/>
    <property type="molecule type" value="Genomic_DNA"/>
</dbReference>
<dbReference type="Proteomes" id="UP001595823">
    <property type="component" value="Unassembled WGS sequence"/>
</dbReference>
<evidence type="ECO:0000256" key="2">
    <source>
        <dbReference type="ARBA" id="ARBA00022448"/>
    </source>
</evidence>
<comment type="caution">
    <text evidence="9">The sequence shown here is derived from an EMBL/GenBank/DDBJ whole genome shotgun (WGS) entry which is preliminary data.</text>
</comment>
<evidence type="ECO:0000256" key="1">
    <source>
        <dbReference type="ARBA" id="ARBA00004651"/>
    </source>
</evidence>
<dbReference type="Gene3D" id="1.10.3730.20">
    <property type="match status" value="1"/>
</dbReference>